<dbReference type="EMBL" id="BMUB01000004">
    <property type="protein sequence ID" value="GGU68494.1"/>
    <property type="molecule type" value="Genomic_DNA"/>
</dbReference>
<dbReference type="InterPro" id="IPR006311">
    <property type="entry name" value="TAT_signal"/>
</dbReference>
<keyword evidence="1" id="KW-0732">Signal</keyword>
<reference evidence="4" key="4">
    <citation type="submission" date="2016-08" db="EMBL/GenBank/DDBJ databases">
        <title>Sequencing, assembly and comparative genomics of S. aureofaciens ATCC 10762.</title>
        <authorList>
            <person name="Gradnigo J.S."/>
            <person name="Johnson N."/>
            <person name="Somerville G.A."/>
        </authorList>
    </citation>
    <scope>NUCLEOTIDE SEQUENCE [LARGE SCALE GENOMIC DNA]</scope>
    <source>
        <strain evidence="4">ATCC 10762 / DSM 40127 / CCM 3239 / JCM 4008 / LMG 5968 / NBRC 12843 / NCIMB 8234 / A-377</strain>
    </source>
</reference>
<feature type="signal peptide" evidence="1">
    <location>
        <begin position="1"/>
        <end position="35"/>
    </location>
</feature>
<evidence type="ECO:0000313" key="4">
    <source>
        <dbReference type="Proteomes" id="UP000037395"/>
    </source>
</evidence>
<dbReference type="PROSITE" id="PS51318">
    <property type="entry name" value="TAT"/>
    <property type="match status" value="1"/>
</dbReference>
<gene>
    <name evidence="2" type="ORF">GCM10010502_19350</name>
    <name evidence="3" type="ORF">HS99_0038650</name>
</gene>
<accession>A0A1E7MYU2</accession>
<dbReference type="Proteomes" id="UP000037395">
    <property type="component" value="Unassembled WGS sequence"/>
</dbReference>
<organism evidence="3 4">
    <name type="scientific">Kitasatospora aureofaciens</name>
    <name type="common">Streptomyces aureofaciens</name>
    <dbReference type="NCBI Taxonomy" id="1894"/>
    <lineage>
        <taxon>Bacteria</taxon>
        <taxon>Bacillati</taxon>
        <taxon>Actinomycetota</taxon>
        <taxon>Actinomycetes</taxon>
        <taxon>Kitasatosporales</taxon>
        <taxon>Streptomycetaceae</taxon>
        <taxon>Kitasatospora</taxon>
    </lineage>
</organism>
<comment type="caution">
    <text evidence="3">The sequence shown here is derived from an EMBL/GenBank/DDBJ whole genome shotgun (WGS) entry which is preliminary data.</text>
</comment>
<dbReference type="OrthoDB" id="319873at2"/>
<dbReference type="GeneID" id="97485088"/>
<evidence type="ECO:0000313" key="3">
    <source>
        <dbReference type="EMBL" id="OEV33620.1"/>
    </source>
</evidence>
<dbReference type="Proteomes" id="UP000610124">
    <property type="component" value="Unassembled WGS sequence"/>
</dbReference>
<reference evidence="3" key="3">
    <citation type="submission" date="2016-08" db="EMBL/GenBank/DDBJ databases">
        <title>Sequencing, Assembly and Comparative Genomics of S. aureofaciens ATCC 10762.</title>
        <authorList>
            <person name="Gradnigo J.S."/>
            <person name="Johnson N."/>
            <person name="Somerville G.A."/>
        </authorList>
    </citation>
    <scope>NUCLEOTIDE SEQUENCE [LARGE SCALE GENOMIC DNA]</scope>
    <source>
        <strain evidence="3">ATCC 10762</strain>
    </source>
</reference>
<dbReference type="AlphaFoldDB" id="A0A1E7MYU2"/>
<proteinExistence type="predicted"/>
<reference evidence="2" key="1">
    <citation type="journal article" date="2014" name="Int. J. Syst. Evol. Microbiol.">
        <title>Complete genome sequence of Corynebacterium casei LMG S-19264T (=DSM 44701T), isolated from a smear-ripened cheese.</title>
        <authorList>
            <consortium name="US DOE Joint Genome Institute (JGI-PGF)"/>
            <person name="Walter F."/>
            <person name="Albersmeier A."/>
            <person name="Kalinowski J."/>
            <person name="Ruckert C."/>
        </authorList>
    </citation>
    <scope>NUCLEOTIDE SEQUENCE</scope>
    <source>
        <strain evidence="2">JCM 4434</strain>
    </source>
</reference>
<protein>
    <recommendedName>
        <fullName evidence="5">CinY protein</fullName>
    </recommendedName>
</protein>
<dbReference type="RefSeq" id="WP_030290183.1">
    <property type="nucleotide sequence ID" value="NZ_BMUB01000004.1"/>
</dbReference>
<name>A0A1E7MYU2_KITAU</name>
<sequence length="326" mass="35434">MNSTVSRRQRLYAPTAAGLALLCSVALGAATPAQAFSGDNHEKVTRAALGPGGWHPNSLTAMADGNSGAIVANDHGEYFGIGKLHCDNADYLDPRYDSRYPRTRAQADAEIIDCVEGSVDHVKRALAAADRLVDAKGHVIAAQTSISPACAWNDQPGRAKCEVLEDLGRGWHQIEDFYAHSNWADQAAPGAVGARNPPGLGRTDLPAFFSIARYSSMNRADWVKDATRHIPHDLATGCYPDRDHTGTVSNCANRVTHDGVLNKDTKDSPRSAVGHNFDRAYDLAVKDIARQWKEFKDELQHRYPDNGRAQAMICAITHDHPDRTCG</sequence>
<reference evidence="2" key="5">
    <citation type="submission" date="2020-09" db="EMBL/GenBank/DDBJ databases">
        <authorList>
            <person name="Sun Q."/>
            <person name="Ohkuma M."/>
        </authorList>
    </citation>
    <scope>NUCLEOTIDE SEQUENCE</scope>
    <source>
        <strain evidence="2">JCM 4434</strain>
    </source>
</reference>
<accession>A0A8H9LKW5</accession>
<feature type="chain" id="PRO_5036018414" description="CinY protein" evidence="1">
    <location>
        <begin position="36"/>
        <end position="326"/>
    </location>
</feature>
<evidence type="ECO:0008006" key="5">
    <source>
        <dbReference type="Google" id="ProtNLM"/>
    </source>
</evidence>
<evidence type="ECO:0000313" key="2">
    <source>
        <dbReference type="EMBL" id="GGU68494.1"/>
    </source>
</evidence>
<dbReference type="EMBL" id="JPRF03000064">
    <property type="protein sequence ID" value="OEV33620.1"/>
    <property type="molecule type" value="Genomic_DNA"/>
</dbReference>
<keyword evidence="4" id="KW-1185">Reference proteome</keyword>
<reference evidence="3 4" key="2">
    <citation type="submission" date="2014-07" db="EMBL/GenBank/DDBJ databases">
        <authorList>
            <person name="Zhang J.E."/>
            <person name="Yang H."/>
            <person name="Guo J."/>
            <person name="Deng Z."/>
            <person name="Luo H."/>
            <person name="Luo M."/>
            <person name="Zhao B."/>
        </authorList>
    </citation>
    <scope>NUCLEOTIDE SEQUENCE [LARGE SCALE GENOMIC DNA]</scope>
    <source>
        <strain evidence="3">ATCC 10762</strain>
        <strain evidence="4">ATCC 10762 / DSM 40127 / CCM 3239 / JCM 4008 / LMG 5968 / NBRC 12843 / NCIMB 8234 / A-377</strain>
    </source>
</reference>
<evidence type="ECO:0000256" key="1">
    <source>
        <dbReference type="SAM" id="SignalP"/>
    </source>
</evidence>